<organism evidence="1 2">
    <name type="scientific">Paradevosia shaoguanensis</name>
    <dbReference type="NCBI Taxonomy" id="1335043"/>
    <lineage>
        <taxon>Bacteria</taxon>
        <taxon>Pseudomonadati</taxon>
        <taxon>Pseudomonadota</taxon>
        <taxon>Alphaproteobacteria</taxon>
        <taxon>Hyphomicrobiales</taxon>
        <taxon>Devosiaceae</taxon>
        <taxon>Paradevosia</taxon>
    </lineage>
</organism>
<evidence type="ECO:0000313" key="2">
    <source>
        <dbReference type="Proteomes" id="UP001156140"/>
    </source>
</evidence>
<gene>
    <name evidence="1" type="ORF">ML536_07040</name>
</gene>
<dbReference type="EMBL" id="JALAZD010000001">
    <property type="protein sequence ID" value="MCI0126580.1"/>
    <property type="molecule type" value="Genomic_DNA"/>
</dbReference>
<sequence>MLITAHVRNILLDYWDPNSIRNEPKAKGEYDAYIGQILRDVSAGASEERLANYLLRIETEVLKQAGDRDRAMFVAQKLLANDQMTIELQDDED</sequence>
<proteinExistence type="predicted"/>
<comment type="caution">
    <text evidence="1">The sequence shown here is derived from an EMBL/GenBank/DDBJ whole genome shotgun (WGS) entry which is preliminary data.</text>
</comment>
<reference evidence="1" key="1">
    <citation type="submission" date="2022-03" db="EMBL/GenBank/DDBJ databases">
        <title>The complete genome sequence of a Methyloterrigena soli.</title>
        <authorList>
            <person name="Zi Z."/>
        </authorList>
    </citation>
    <scope>NUCLEOTIDE SEQUENCE</scope>
    <source>
        <strain evidence="1">M48</strain>
    </source>
</reference>
<keyword evidence="2" id="KW-1185">Reference proteome</keyword>
<name>A0AA41UAP6_9HYPH</name>
<dbReference type="AlphaFoldDB" id="A0AA41UAP6"/>
<dbReference type="Proteomes" id="UP001156140">
    <property type="component" value="Unassembled WGS sequence"/>
</dbReference>
<evidence type="ECO:0000313" key="1">
    <source>
        <dbReference type="EMBL" id="MCI0126580.1"/>
    </source>
</evidence>
<protein>
    <submittedName>
        <fullName evidence="1">Uncharacterized protein</fullName>
    </submittedName>
</protein>
<dbReference type="RefSeq" id="WP_035034421.1">
    <property type="nucleotide sequence ID" value="NZ_JAKETQ010000001.1"/>
</dbReference>
<accession>A0AA41UAP6</accession>